<dbReference type="SUPFAM" id="SSF52540">
    <property type="entry name" value="P-loop containing nucleoside triphosphate hydrolases"/>
    <property type="match status" value="1"/>
</dbReference>
<feature type="domain" description="ABC transporter" evidence="8">
    <location>
        <begin position="309"/>
        <end position="508"/>
    </location>
</feature>
<evidence type="ECO:0000259" key="8">
    <source>
        <dbReference type="PROSITE" id="PS50893"/>
    </source>
</evidence>
<comment type="subcellular location">
    <subcellularLocation>
        <location evidence="1">Cell membrane</location>
        <topology evidence="1">Multi-pass membrane protein</topology>
    </subcellularLocation>
</comment>
<proteinExistence type="predicted"/>
<dbReference type="InterPro" id="IPR011527">
    <property type="entry name" value="ABC1_TM_dom"/>
</dbReference>
<dbReference type="GO" id="GO:0016887">
    <property type="term" value="F:ATP hydrolysis activity"/>
    <property type="evidence" value="ECO:0007669"/>
    <property type="project" value="InterPro"/>
</dbReference>
<dbReference type="PANTHER" id="PTHR24221:SF261">
    <property type="entry name" value="GLUTATHIONE_L-CYSTEINE TRANSPORT SYSTEM ATP-BINDING_PERMEASE PROTEIN CYDD"/>
    <property type="match status" value="1"/>
</dbReference>
<evidence type="ECO:0000313" key="10">
    <source>
        <dbReference type="EMBL" id="GEN98674.1"/>
    </source>
</evidence>
<feature type="transmembrane region" description="Helical" evidence="7">
    <location>
        <begin position="79"/>
        <end position="106"/>
    </location>
</feature>
<dbReference type="GO" id="GO:0034040">
    <property type="term" value="F:ATPase-coupled lipid transmembrane transporter activity"/>
    <property type="evidence" value="ECO:0007669"/>
    <property type="project" value="TreeGrafter"/>
</dbReference>
<keyword evidence="6 7" id="KW-0472">Membrane</keyword>
<evidence type="ECO:0000256" key="2">
    <source>
        <dbReference type="ARBA" id="ARBA00022692"/>
    </source>
</evidence>
<keyword evidence="3" id="KW-0547">Nucleotide-binding</keyword>
<dbReference type="EMBL" id="BJYR01000003">
    <property type="protein sequence ID" value="GEN98674.1"/>
    <property type="molecule type" value="Genomic_DNA"/>
</dbReference>
<dbReference type="AlphaFoldDB" id="A0A512AG37"/>
<feature type="transmembrane region" description="Helical" evidence="7">
    <location>
        <begin position="141"/>
        <end position="162"/>
    </location>
</feature>
<protein>
    <submittedName>
        <fullName evidence="10">Thiol reductant ABC exporter subunit CydD</fullName>
    </submittedName>
</protein>
<dbReference type="PROSITE" id="PS50893">
    <property type="entry name" value="ABC_TRANSPORTER_2"/>
    <property type="match status" value="1"/>
</dbReference>
<dbReference type="RefSeq" id="WP_147158065.1">
    <property type="nucleotide sequence ID" value="NZ_BJYR01000003.1"/>
</dbReference>
<evidence type="ECO:0000256" key="5">
    <source>
        <dbReference type="ARBA" id="ARBA00022989"/>
    </source>
</evidence>
<feature type="domain" description="ABC transmembrane type-1" evidence="9">
    <location>
        <begin position="122"/>
        <end position="290"/>
    </location>
</feature>
<evidence type="ECO:0000256" key="3">
    <source>
        <dbReference type="ARBA" id="ARBA00022741"/>
    </source>
</evidence>
<dbReference type="Proteomes" id="UP000321464">
    <property type="component" value="Unassembled WGS sequence"/>
</dbReference>
<dbReference type="OrthoDB" id="5288404at2"/>
<comment type="caution">
    <text evidence="10">The sequence shown here is derived from an EMBL/GenBank/DDBJ whole genome shotgun (WGS) entry which is preliminary data.</text>
</comment>
<dbReference type="GO" id="GO:0005524">
    <property type="term" value="F:ATP binding"/>
    <property type="evidence" value="ECO:0007669"/>
    <property type="project" value="UniProtKB-KW"/>
</dbReference>
<evidence type="ECO:0000256" key="1">
    <source>
        <dbReference type="ARBA" id="ARBA00004651"/>
    </source>
</evidence>
<dbReference type="InterPro" id="IPR039421">
    <property type="entry name" value="Type_1_exporter"/>
</dbReference>
<dbReference type="InterPro" id="IPR027417">
    <property type="entry name" value="P-loop_NTPase"/>
</dbReference>
<evidence type="ECO:0000313" key="11">
    <source>
        <dbReference type="Proteomes" id="UP000321464"/>
    </source>
</evidence>
<keyword evidence="4" id="KW-0067">ATP-binding</keyword>
<dbReference type="InterPro" id="IPR017871">
    <property type="entry name" value="ABC_transporter-like_CS"/>
</dbReference>
<feature type="transmembrane region" description="Helical" evidence="7">
    <location>
        <begin position="227"/>
        <end position="253"/>
    </location>
</feature>
<dbReference type="PROSITE" id="PS50929">
    <property type="entry name" value="ABC_TM1F"/>
    <property type="match status" value="1"/>
</dbReference>
<reference evidence="10 11" key="1">
    <citation type="submission" date="2019-07" db="EMBL/GenBank/DDBJ databases">
        <title>Whole genome shotgun sequence of Novosphingobium sediminis NBRC 106119.</title>
        <authorList>
            <person name="Hosoyama A."/>
            <person name="Uohara A."/>
            <person name="Ohji S."/>
            <person name="Ichikawa N."/>
        </authorList>
    </citation>
    <scope>NUCLEOTIDE SEQUENCE [LARGE SCALE GENOMIC DNA]</scope>
    <source>
        <strain evidence="10 11">NBRC 106119</strain>
    </source>
</reference>
<organism evidence="10 11">
    <name type="scientific">Novosphingobium sediminis</name>
    <dbReference type="NCBI Taxonomy" id="707214"/>
    <lineage>
        <taxon>Bacteria</taxon>
        <taxon>Pseudomonadati</taxon>
        <taxon>Pseudomonadota</taxon>
        <taxon>Alphaproteobacteria</taxon>
        <taxon>Sphingomonadales</taxon>
        <taxon>Sphingomonadaceae</taxon>
        <taxon>Novosphingobium</taxon>
    </lineage>
</organism>
<accession>A0A512AG37</accession>
<evidence type="ECO:0000259" key="9">
    <source>
        <dbReference type="PROSITE" id="PS50929"/>
    </source>
</evidence>
<sequence>MRIPKAAGLAWTSDIIGAGIFAWGAASALEARLEGTSGMATGAALMLLGGLLRLASLYGAQVLGFDEGRLLARSRRATLFPHLLSLAGPAAPALGATATLAIDHVAAEQAKVARFDPVRKSATMAPILVVLVVALQSRVAALILFLTLIPFVIGMILAGGAARQAADRQMAAITALSALYVDRIRHLPIIRHFAAEDRIARQAGGAAEDVAERTIAVLRAAFLSSAVLEFFAALSVALVAVYCGFSLLGLLPFNPPEQLDYRAAFFVLVMAPEFYLPMRRLAAAYHEKQLGEAAEKALAQVPEPVSRPAASDHVSLQSVAIVWPGHRIGPISFELGARGLVCITGPTGSGKTSLLAAIAGQVAPSEGALETLPAEAIAWAGQVPLLLPTTLDDNLRLGRPDAGEDEVAAAMRAVGLDALVARRDNGLATAIDHHGAWLSGGERRRLGLARALIADRPLLLADEPTADLDAASADQIIALLKAEAQRRAVIVATHDERLAALADQVIAL</sequence>
<dbReference type="SUPFAM" id="SSF90123">
    <property type="entry name" value="ABC transporter transmembrane region"/>
    <property type="match status" value="1"/>
</dbReference>
<dbReference type="PROSITE" id="PS00211">
    <property type="entry name" value="ABC_TRANSPORTER_1"/>
    <property type="match status" value="1"/>
</dbReference>
<feature type="transmembrane region" description="Helical" evidence="7">
    <location>
        <begin position="38"/>
        <end position="59"/>
    </location>
</feature>
<dbReference type="GO" id="GO:0005886">
    <property type="term" value="C:plasma membrane"/>
    <property type="evidence" value="ECO:0007669"/>
    <property type="project" value="UniProtKB-SubCell"/>
</dbReference>
<keyword evidence="11" id="KW-1185">Reference proteome</keyword>
<dbReference type="Pfam" id="PF00664">
    <property type="entry name" value="ABC_membrane"/>
    <property type="match status" value="1"/>
</dbReference>
<evidence type="ECO:0000256" key="6">
    <source>
        <dbReference type="ARBA" id="ARBA00023136"/>
    </source>
</evidence>
<dbReference type="GO" id="GO:0140359">
    <property type="term" value="F:ABC-type transporter activity"/>
    <property type="evidence" value="ECO:0007669"/>
    <property type="project" value="InterPro"/>
</dbReference>
<name>A0A512AG37_9SPHN</name>
<evidence type="ECO:0000256" key="7">
    <source>
        <dbReference type="SAM" id="Phobius"/>
    </source>
</evidence>
<dbReference type="InterPro" id="IPR003439">
    <property type="entry name" value="ABC_transporter-like_ATP-bd"/>
</dbReference>
<dbReference type="InterPro" id="IPR036640">
    <property type="entry name" value="ABC1_TM_sf"/>
</dbReference>
<feature type="transmembrane region" description="Helical" evidence="7">
    <location>
        <begin position="6"/>
        <end position="26"/>
    </location>
</feature>
<dbReference type="InterPro" id="IPR003593">
    <property type="entry name" value="AAA+_ATPase"/>
</dbReference>
<evidence type="ECO:0000256" key="4">
    <source>
        <dbReference type="ARBA" id="ARBA00022840"/>
    </source>
</evidence>
<keyword evidence="2 7" id="KW-0812">Transmembrane</keyword>
<dbReference type="SMART" id="SM00382">
    <property type="entry name" value="AAA"/>
    <property type="match status" value="1"/>
</dbReference>
<dbReference type="Gene3D" id="3.40.50.300">
    <property type="entry name" value="P-loop containing nucleotide triphosphate hydrolases"/>
    <property type="match status" value="1"/>
</dbReference>
<gene>
    <name evidence="10" type="primary">cydD</name>
    <name evidence="10" type="ORF">NSE01_05070</name>
</gene>
<dbReference type="CDD" id="cd18584">
    <property type="entry name" value="ABC_6TM_AarD_CydD"/>
    <property type="match status" value="1"/>
</dbReference>
<keyword evidence="5 7" id="KW-1133">Transmembrane helix</keyword>
<dbReference type="PANTHER" id="PTHR24221">
    <property type="entry name" value="ATP-BINDING CASSETTE SUB-FAMILY B"/>
    <property type="match status" value="1"/>
</dbReference>
<dbReference type="Pfam" id="PF00005">
    <property type="entry name" value="ABC_tran"/>
    <property type="match status" value="1"/>
</dbReference>
<dbReference type="Gene3D" id="1.20.1560.10">
    <property type="entry name" value="ABC transporter type 1, transmembrane domain"/>
    <property type="match status" value="1"/>
</dbReference>